<dbReference type="Proteomes" id="UP001321473">
    <property type="component" value="Unassembled WGS sequence"/>
</dbReference>
<name>A0AAQ4DJ22_AMBAM</name>
<evidence type="ECO:0000313" key="2">
    <source>
        <dbReference type="EMBL" id="KAK8762462.1"/>
    </source>
</evidence>
<dbReference type="EMBL" id="JARKHS020030086">
    <property type="protein sequence ID" value="KAK8762462.1"/>
    <property type="molecule type" value="Genomic_DNA"/>
</dbReference>
<keyword evidence="3" id="KW-1185">Reference proteome</keyword>
<comment type="caution">
    <text evidence="2">The sequence shown here is derived from an EMBL/GenBank/DDBJ whole genome shotgun (WGS) entry which is preliminary data.</text>
</comment>
<evidence type="ECO:0000313" key="3">
    <source>
        <dbReference type="Proteomes" id="UP001321473"/>
    </source>
</evidence>
<reference evidence="2 3" key="1">
    <citation type="journal article" date="2023" name="Arcadia Sci">
        <title>De novo assembly of a long-read Amblyomma americanum tick genome.</title>
        <authorList>
            <person name="Chou S."/>
            <person name="Poskanzer K.E."/>
            <person name="Rollins M."/>
            <person name="Thuy-Boun P.S."/>
        </authorList>
    </citation>
    <scope>NUCLEOTIDE SEQUENCE [LARGE SCALE GENOMIC DNA]</scope>
    <source>
        <strain evidence="2">F_SG_1</strain>
        <tissue evidence="2">Salivary glands</tissue>
    </source>
</reference>
<dbReference type="AlphaFoldDB" id="A0AAQ4DJ22"/>
<accession>A0AAQ4DJ22</accession>
<organism evidence="2 3">
    <name type="scientific">Amblyomma americanum</name>
    <name type="common">Lone star tick</name>
    <dbReference type="NCBI Taxonomy" id="6943"/>
    <lineage>
        <taxon>Eukaryota</taxon>
        <taxon>Metazoa</taxon>
        <taxon>Ecdysozoa</taxon>
        <taxon>Arthropoda</taxon>
        <taxon>Chelicerata</taxon>
        <taxon>Arachnida</taxon>
        <taxon>Acari</taxon>
        <taxon>Parasitiformes</taxon>
        <taxon>Ixodida</taxon>
        <taxon>Ixodoidea</taxon>
        <taxon>Ixodidae</taxon>
        <taxon>Amblyomminae</taxon>
        <taxon>Amblyomma</taxon>
    </lineage>
</organism>
<feature type="compositionally biased region" description="Low complexity" evidence="1">
    <location>
        <begin position="65"/>
        <end position="75"/>
    </location>
</feature>
<gene>
    <name evidence="2" type="ORF">V5799_026272</name>
</gene>
<proteinExistence type="predicted"/>
<sequence>MPDELRLWEPLAGRLVRDALAGARRQLRAEARLAARLVSAALAAAIGPPPSSTVAAGELQQPQDAVATAEATTTPTRRHPRAPPWSLLPACCAVV</sequence>
<feature type="region of interest" description="Disordered" evidence="1">
    <location>
        <begin position="49"/>
        <end position="83"/>
    </location>
</feature>
<protein>
    <submittedName>
        <fullName evidence="2">Uncharacterized protein</fullName>
    </submittedName>
</protein>
<evidence type="ECO:0000256" key="1">
    <source>
        <dbReference type="SAM" id="MobiDB-lite"/>
    </source>
</evidence>